<feature type="region of interest" description="Disordered" evidence="1">
    <location>
        <begin position="1"/>
        <end position="63"/>
    </location>
</feature>
<evidence type="ECO:0000256" key="1">
    <source>
        <dbReference type="SAM" id="MobiDB-lite"/>
    </source>
</evidence>
<feature type="compositionally biased region" description="Low complexity" evidence="1">
    <location>
        <begin position="31"/>
        <end position="53"/>
    </location>
</feature>
<organism evidence="2 3">
    <name type="scientific">Burkholderia pseudomallei (strain 1710b)</name>
    <dbReference type="NCBI Taxonomy" id="320372"/>
    <lineage>
        <taxon>Bacteria</taxon>
        <taxon>Pseudomonadati</taxon>
        <taxon>Pseudomonadota</taxon>
        <taxon>Betaproteobacteria</taxon>
        <taxon>Burkholderiales</taxon>
        <taxon>Burkholderiaceae</taxon>
        <taxon>Burkholderia</taxon>
        <taxon>pseudomallei group</taxon>
    </lineage>
</organism>
<feature type="compositionally biased region" description="Low complexity" evidence="1">
    <location>
        <begin position="1054"/>
        <end position="1065"/>
    </location>
</feature>
<feature type="compositionally biased region" description="Basic and acidic residues" evidence="1">
    <location>
        <begin position="1044"/>
        <end position="1053"/>
    </location>
</feature>
<feature type="region of interest" description="Disordered" evidence="1">
    <location>
        <begin position="616"/>
        <end position="692"/>
    </location>
</feature>
<accession>Q3JN78</accession>
<reference evidence="2 3" key="1">
    <citation type="submission" date="2005-09" db="EMBL/GenBank/DDBJ databases">
        <authorList>
            <person name="Woods D.E."/>
            <person name="Nierman W.C."/>
        </authorList>
    </citation>
    <scope>NUCLEOTIDE SEQUENCE [LARGE SCALE GENOMIC DNA]</scope>
    <source>
        <strain evidence="2 3">1710b</strain>
    </source>
</reference>
<dbReference type="HOGENOM" id="CLU_286160_0_0_4"/>
<feature type="compositionally biased region" description="Low complexity" evidence="1">
    <location>
        <begin position="13"/>
        <end position="23"/>
    </location>
</feature>
<dbReference type="EnsemblBacteria" id="ABA49937">
    <property type="protein sequence ID" value="ABA49937"/>
    <property type="gene ID" value="BURPS1710b_3611"/>
</dbReference>
<feature type="region of interest" description="Disordered" evidence="1">
    <location>
        <begin position="461"/>
        <end position="601"/>
    </location>
</feature>
<gene>
    <name evidence="2" type="ordered locus">BURPS1710b_3611</name>
</gene>
<proteinExistence type="predicted"/>
<evidence type="ECO:0000313" key="3">
    <source>
        <dbReference type="Proteomes" id="UP000002700"/>
    </source>
</evidence>
<feature type="compositionally biased region" description="Gly residues" evidence="1">
    <location>
        <begin position="523"/>
        <end position="534"/>
    </location>
</feature>
<dbReference type="KEGG" id="bpm:BURPS1710b_3611"/>
<dbReference type="EMBL" id="CP000124">
    <property type="protein sequence ID" value="ABA49937.1"/>
    <property type="molecule type" value="Genomic_DNA"/>
</dbReference>
<name>Q3JN78_BURP1</name>
<sequence>MSGLAARIRPRARAAPAARPVPRQAKRPADRTLPARTAPAAAASAAVHAPRVNAEPRRDAGQAIAVHRLRIRERRRERARQEREPRRAAREIQRAHVARRDPREPHRLAGRVDDSRGLVAARVDQLVRIERDQQILLDVVQIDHRLAARRHADLRLLRARGERMAEPLLDDAQQAIEMARIRIQVLHQLELADPLRRVDGIDQVPGRQIEIDPVRQLAPLRIERAVAERGQHRRQLDAPVVIGARDVHAVMGEHVVLALEPAHPLGADPHEREVRRAAADVRDEHEPLGILPRFVIERGRDRLVLELYVREPDRVRGRLELLLSETVGARIVVDEKHRTAEHRAANRAARARLGLLLQMHEEKRDHVGVRDRGAVAEIGRRFRERRAENALHRAHQAAVETVDVRCERRAAVLAGALVGVEEDGGGQRQMLALDGSEPHPRCAAAARQRDRGIGRAEVDRAVSHGRAAGQRWENGKDRLFITKPPRVTTGGRTDAGDARDADGAALSAGRGTGWRAGTDCSGCSGGSGGSGGSDGSAARAARRLGGSAARRLGGSAARPARPARQNNRSGSASNQNPSERSRTETNSTAHPSCVGTGPASAQTRIRIPIVMIGRASGSATHRAAAGERRERRYRAPLAAPIGSASPYRHTRSAHRRSKQLARPPGPPASKGRPARDRPTGGPGARGPTVAPRVRAARCVTSICRRERLLPRVRVDDLTDRMARAHRAFALAQHRIEFVRIAVMADRDDRERLDVGGNRECGAERLHVETAHLVRGETERVRLQHERHRGRAGVVERRRTRLALRRERVRGDRDQHGRRCVPALVERHERRECALERDLVLAAVEYDEAPRLRVVRGRRPARRFEHGVQMLGANGLARIRARAPAAGDQFVNRNGSGSGFDGHAFPHLSLKRARSPGKRNASITACRRTCRSVRANANRRMRKGRRRAAKRRPARRQSAYGRRRTAHIGFAPAVPAGVVRRAFAQRLKRTTAARRPIRRARLRPHGARLSARYPLSAAEPPPCGFRRSPSLATAHRPSRTGARGEIGRRHDRCVGRAARTRGAAIAPPLKPRSPIPAPSPG</sequence>
<dbReference type="AlphaFoldDB" id="Q3JN78"/>
<feature type="compositionally biased region" description="Polar residues" evidence="1">
    <location>
        <begin position="565"/>
        <end position="590"/>
    </location>
</feature>
<feature type="compositionally biased region" description="Pro residues" evidence="1">
    <location>
        <begin position="1067"/>
        <end position="1080"/>
    </location>
</feature>
<feature type="region of interest" description="Disordered" evidence="1">
    <location>
        <begin position="75"/>
        <end position="109"/>
    </location>
</feature>
<feature type="region of interest" description="Disordered" evidence="1">
    <location>
        <begin position="1019"/>
        <end position="1080"/>
    </location>
</feature>
<feature type="compositionally biased region" description="Basic residues" evidence="1">
    <location>
        <begin position="648"/>
        <end position="659"/>
    </location>
</feature>
<dbReference type="Proteomes" id="UP000002700">
    <property type="component" value="Chromosome I"/>
</dbReference>
<protein>
    <submittedName>
        <fullName evidence="2">Uncharacterized protein</fullName>
    </submittedName>
</protein>
<feature type="region of interest" description="Disordered" evidence="1">
    <location>
        <begin position="936"/>
        <end position="961"/>
    </location>
</feature>
<feature type="compositionally biased region" description="Low complexity" evidence="1">
    <location>
        <begin position="535"/>
        <end position="564"/>
    </location>
</feature>
<evidence type="ECO:0000313" key="2">
    <source>
        <dbReference type="EMBL" id="ABA49937.1"/>
    </source>
</evidence>